<keyword evidence="3" id="KW-1185">Reference proteome</keyword>
<dbReference type="OrthoDB" id="2537168at2759"/>
<comment type="caution">
    <text evidence="2">The sequence shown here is derived from an EMBL/GenBank/DDBJ whole genome shotgun (WGS) entry which is preliminary data.</text>
</comment>
<sequence length="320" mass="33714">MATEPASPTALKPPPINNKRTSPSPSRWSSLSLLALALLIVYHFHLDWTPTLPKIQAIAYPAGEGEDITYGLRISLGAGGGGRKEGEQQRSAWQFELGKIGDDGLRQRVLNQEVGVGLSDSFWYFKVVSGEDTHLLLASLWQANLITRREAEAVLGKGPIKSPSTSLAPVIHRIPSLATLTAAYYTGAHVGTRVILGKVTIESRVAPVAVGAAAVGGAVLVFSRSSRGTTKKLEEGSVDLASFGGGAVGPLRLPGGGKVDLSQVKILSQEECRACPCFGASAAGASFDAASAEVTSPLSPPEDWLQVTAESMWGEECRKE</sequence>
<evidence type="ECO:0000313" key="3">
    <source>
        <dbReference type="Proteomes" id="UP000193467"/>
    </source>
</evidence>
<evidence type="ECO:0000313" key="2">
    <source>
        <dbReference type="EMBL" id="ORY81790.1"/>
    </source>
</evidence>
<protein>
    <submittedName>
        <fullName evidence="2">Uncharacterized protein</fullName>
    </submittedName>
</protein>
<proteinExistence type="predicted"/>
<reference evidence="2 3" key="1">
    <citation type="submission" date="2016-07" db="EMBL/GenBank/DDBJ databases">
        <title>Pervasive Adenine N6-methylation of Active Genes in Fungi.</title>
        <authorList>
            <consortium name="DOE Joint Genome Institute"/>
            <person name="Mondo S.J."/>
            <person name="Dannebaum R.O."/>
            <person name="Kuo R.C."/>
            <person name="Labutti K."/>
            <person name="Haridas S."/>
            <person name="Kuo A."/>
            <person name="Salamov A."/>
            <person name="Ahrendt S.R."/>
            <person name="Lipzen A."/>
            <person name="Sullivan W."/>
            <person name="Andreopoulos W.B."/>
            <person name="Clum A."/>
            <person name="Lindquist E."/>
            <person name="Daum C."/>
            <person name="Ramamoorthy G.K."/>
            <person name="Gryganskyi A."/>
            <person name="Culley D."/>
            <person name="Magnuson J.K."/>
            <person name="James T.Y."/>
            <person name="O'Malley M.A."/>
            <person name="Stajich J.E."/>
            <person name="Spatafora J.W."/>
            <person name="Visel A."/>
            <person name="Grigoriev I.V."/>
        </authorList>
    </citation>
    <scope>NUCLEOTIDE SEQUENCE [LARGE SCALE GENOMIC DNA]</scope>
    <source>
        <strain evidence="2 3">62-1032</strain>
    </source>
</reference>
<dbReference type="AlphaFoldDB" id="A0A1Y2FCY4"/>
<dbReference type="EMBL" id="MCGR01000022">
    <property type="protein sequence ID" value="ORY81790.1"/>
    <property type="molecule type" value="Genomic_DNA"/>
</dbReference>
<name>A0A1Y2FCY4_9BASI</name>
<feature type="region of interest" description="Disordered" evidence="1">
    <location>
        <begin position="1"/>
        <end position="25"/>
    </location>
</feature>
<gene>
    <name evidence="2" type="ORF">BCR35DRAFT_303943</name>
</gene>
<dbReference type="Proteomes" id="UP000193467">
    <property type="component" value="Unassembled WGS sequence"/>
</dbReference>
<evidence type="ECO:0000256" key="1">
    <source>
        <dbReference type="SAM" id="MobiDB-lite"/>
    </source>
</evidence>
<dbReference type="InParanoid" id="A0A1Y2FCY4"/>
<accession>A0A1Y2FCY4</accession>
<organism evidence="2 3">
    <name type="scientific">Leucosporidium creatinivorum</name>
    <dbReference type="NCBI Taxonomy" id="106004"/>
    <lineage>
        <taxon>Eukaryota</taxon>
        <taxon>Fungi</taxon>
        <taxon>Dikarya</taxon>
        <taxon>Basidiomycota</taxon>
        <taxon>Pucciniomycotina</taxon>
        <taxon>Microbotryomycetes</taxon>
        <taxon>Leucosporidiales</taxon>
        <taxon>Leucosporidium</taxon>
    </lineage>
</organism>